<accession>A0A2U9KD52</accession>
<name>A0A2U9KD52_9ACTN</name>
<protein>
    <submittedName>
        <fullName evidence="1">FunU8</fullName>
    </submittedName>
</protein>
<evidence type="ECO:0000313" key="1">
    <source>
        <dbReference type="EMBL" id="AWS27296.1"/>
    </source>
</evidence>
<reference evidence="1" key="1">
    <citation type="submission" date="2018-04" db="EMBL/GenBank/DDBJ databases">
        <title>Secondary Metabolite Response of Diverse Hypogean Actinomycetes to Chemical and Biological Stimuli.</title>
        <authorList>
            <person name="Covington B.C."/>
            <person name="Spraggins J.M."/>
            <person name="Ynigex-Gutierrez A.E."/>
            <person name="Bachmann B.O."/>
        </authorList>
    </citation>
    <scope>NUCLEOTIDE SEQUENCE</scope>
    <source>
        <strain evidence="1">Kd35</strain>
    </source>
</reference>
<dbReference type="AlphaFoldDB" id="A0A2U9KD52"/>
<proteinExistence type="predicted"/>
<organism evidence="1">
    <name type="scientific">Streptosporangium sp. KD35</name>
    <dbReference type="NCBI Taxonomy" id="2162663"/>
    <lineage>
        <taxon>Bacteria</taxon>
        <taxon>Bacillati</taxon>
        <taxon>Actinomycetota</taxon>
        <taxon>Actinomycetes</taxon>
        <taxon>Streptosporangiales</taxon>
        <taxon>Streptosporangiaceae</taxon>
        <taxon>Streptosporangium</taxon>
    </lineage>
</organism>
<sequence length="255" mass="26351">MSIGASLTSGEHRRNQAQRGGLHWDIRIEISRTTVISHGYGGPAPAAYSRSSIGAPGLPLIGSRSPAPLRGPLIAPEVYWTWSLVWRRSQVELVHLVRHGCQEGGQCGSGWGVSGDGDQAAFEGGFGDVPDREGGVVAGQGQGRQEGDGGRGADEFELDVGVVGAVPEVGLVAAEGAAGPDDHGVLAGALGGGGPDVGSQVGDRHGAPRLGEWMRGRQHDLQVLFEQKHEAESGRARAGVAVVLVADDEVDRAQA</sequence>
<dbReference type="EMBL" id="MH203088">
    <property type="protein sequence ID" value="AWS27296.1"/>
    <property type="molecule type" value="Genomic_DNA"/>
</dbReference>